<organism evidence="1 2">
    <name type="scientific">Halobium palmae</name>
    <dbReference type="NCBI Taxonomy" id="1776492"/>
    <lineage>
        <taxon>Archaea</taxon>
        <taxon>Methanobacteriati</taxon>
        <taxon>Methanobacteriota</taxon>
        <taxon>Stenosarchaea group</taxon>
        <taxon>Halobacteria</taxon>
        <taxon>Halobacteriales</taxon>
        <taxon>Haloferacaceae</taxon>
        <taxon>Halobium</taxon>
    </lineage>
</organism>
<evidence type="ECO:0000313" key="1">
    <source>
        <dbReference type="EMBL" id="MFC6723280.1"/>
    </source>
</evidence>
<dbReference type="SUPFAM" id="SSF69118">
    <property type="entry name" value="AhpD-like"/>
    <property type="match status" value="1"/>
</dbReference>
<reference evidence="1 2" key="1">
    <citation type="journal article" date="2019" name="Int. J. Syst. Evol. Microbiol.">
        <title>The Global Catalogue of Microorganisms (GCM) 10K type strain sequencing project: providing services to taxonomists for standard genome sequencing and annotation.</title>
        <authorList>
            <consortium name="The Broad Institute Genomics Platform"/>
            <consortium name="The Broad Institute Genome Sequencing Center for Infectious Disease"/>
            <person name="Wu L."/>
            <person name="Ma J."/>
        </authorList>
    </citation>
    <scope>NUCLEOTIDE SEQUENCE [LARGE SCALE GENOMIC DNA]</scope>
    <source>
        <strain evidence="1 2">NBRC 111368</strain>
    </source>
</reference>
<dbReference type="PANTHER" id="PTHR35446">
    <property type="entry name" value="SI:CH211-175M2.5"/>
    <property type="match status" value="1"/>
</dbReference>
<protein>
    <submittedName>
        <fullName evidence="1">Carboxymuconolactone decarboxylase family protein</fullName>
    </submittedName>
</protein>
<comment type="caution">
    <text evidence="1">The sequence shown here is derived from an EMBL/GenBank/DDBJ whole genome shotgun (WGS) entry which is preliminary data.</text>
</comment>
<dbReference type="Gene3D" id="1.20.1290.10">
    <property type="entry name" value="AhpD-like"/>
    <property type="match status" value="1"/>
</dbReference>
<gene>
    <name evidence="1" type="ORF">ACFQE1_02495</name>
</gene>
<dbReference type="EMBL" id="JBHSWU010000009">
    <property type="protein sequence ID" value="MFC6723280.1"/>
    <property type="molecule type" value="Genomic_DNA"/>
</dbReference>
<name>A0ABD5RVD8_9EURY</name>
<dbReference type="InterPro" id="IPR029032">
    <property type="entry name" value="AhpD-like"/>
</dbReference>
<accession>A0ABD5RVD8</accession>
<evidence type="ECO:0000313" key="2">
    <source>
        <dbReference type="Proteomes" id="UP001596328"/>
    </source>
</evidence>
<sequence length="156" mass="16707">MLSNSPSVIAARVDYFRQLMTGGTVPAREKELAYFTVGLVTGTTFVAATHGRYLVEEHGLDEATAGSIARGELSELGDRDRAVVSFARAVTRDPTAVSDVDFETLRSVGYDDENTMELLLLTCEAQTAATIVAATGMALADRDESPPPYLPASFDL</sequence>
<proteinExistence type="predicted"/>
<dbReference type="AlphaFoldDB" id="A0ABD5RVD8"/>
<dbReference type="Proteomes" id="UP001596328">
    <property type="component" value="Unassembled WGS sequence"/>
</dbReference>
<keyword evidence="2" id="KW-1185">Reference proteome</keyword>
<dbReference type="PANTHER" id="PTHR35446:SF2">
    <property type="entry name" value="CARBOXYMUCONOLACTONE DECARBOXYLASE-LIKE DOMAIN-CONTAINING PROTEIN"/>
    <property type="match status" value="1"/>
</dbReference>